<dbReference type="Proteomes" id="UP000692954">
    <property type="component" value="Unassembled WGS sequence"/>
</dbReference>
<proteinExistence type="predicted"/>
<organism evidence="1 2">
    <name type="scientific">Paramecium sonneborni</name>
    <dbReference type="NCBI Taxonomy" id="65129"/>
    <lineage>
        <taxon>Eukaryota</taxon>
        <taxon>Sar</taxon>
        <taxon>Alveolata</taxon>
        <taxon>Ciliophora</taxon>
        <taxon>Intramacronucleata</taxon>
        <taxon>Oligohymenophorea</taxon>
        <taxon>Peniculida</taxon>
        <taxon>Parameciidae</taxon>
        <taxon>Paramecium</taxon>
    </lineage>
</organism>
<sequence length="63" mass="7846">MIYRDLPPINYIQFQYCFNFQREFQLKYLKKKDTHINNPYIIQLIKQFKGRPFQIILMNEQSS</sequence>
<gene>
    <name evidence="1" type="ORF">PSON_ATCC_30995.1.T1060156</name>
</gene>
<accession>A0A8S1QGF6</accession>
<dbReference type="AlphaFoldDB" id="A0A8S1QGF6"/>
<name>A0A8S1QGF6_9CILI</name>
<dbReference type="EMBL" id="CAJJDN010000106">
    <property type="protein sequence ID" value="CAD8114713.1"/>
    <property type="molecule type" value="Genomic_DNA"/>
</dbReference>
<evidence type="ECO:0000313" key="2">
    <source>
        <dbReference type="Proteomes" id="UP000692954"/>
    </source>
</evidence>
<reference evidence="1" key="1">
    <citation type="submission" date="2021-01" db="EMBL/GenBank/DDBJ databases">
        <authorList>
            <consortium name="Genoscope - CEA"/>
            <person name="William W."/>
        </authorList>
    </citation>
    <scope>NUCLEOTIDE SEQUENCE</scope>
</reference>
<comment type="caution">
    <text evidence="1">The sequence shown here is derived from an EMBL/GenBank/DDBJ whole genome shotgun (WGS) entry which is preliminary data.</text>
</comment>
<evidence type="ECO:0000313" key="1">
    <source>
        <dbReference type="EMBL" id="CAD8114713.1"/>
    </source>
</evidence>
<keyword evidence="2" id="KW-1185">Reference proteome</keyword>
<protein>
    <submittedName>
        <fullName evidence="1">Uncharacterized protein</fullName>
    </submittedName>
</protein>